<name>A0AAV4XVM5_CAEEX</name>
<proteinExistence type="predicted"/>
<reference evidence="1 2" key="1">
    <citation type="submission" date="2021-06" db="EMBL/GenBank/DDBJ databases">
        <title>Caerostris extrusa draft genome.</title>
        <authorList>
            <person name="Kono N."/>
            <person name="Arakawa K."/>
        </authorList>
    </citation>
    <scope>NUCLEOTIDE SEQUENCE [LARGE SCALE GENOMIC DNA]</scope>
</reference>
<dbReference type="EMBL" id="BPLR01018341">
    <property type="protein sequence ID" value="GIY98807.1"/>
    <property type="molecule type" value="Genomic_DNA"/>
</dbReference>
<evidence type="ECO:0000313" key="1">
    <source>
        <dbReference type="EMBL" id="GIY98807.1"/>
    </source>
</evidence>
<protein>
    <submittedName>
        <fullName evidence="1">Uncharacterized protein</fullName>
    </submittedName>
</protein>
<comment type="caution">
    <text evidence="1">The sequence shown here is derived from an EMBL/GenBank/DDBJ whole genome shotgun (WGS) entry which is preliminary data.</text>
</comment>
<sequence length="102" mass="11956">MRNISAQVTFAETLIKRLFAKFCTGIFKRSTINELIKCFARECIPNVHFDVGKLIAAYVRELEVQFQEICIPNHPRKRMVISASYPRLFCKFNKLRNGHYLC</sequence>
<keyword evidence="2" id="KW-1185">Reference proteome</keyword>
<organism evidence="1 2">
    <name type="scientific">Caerostris extrusa</name>
    <name type="common">Bark spider</name>
    <name type="synonym">Caerostris bankana</name>
    <dbReference type="NCBI Taxonomy" id="172846"/>
    <lineage>
        <taxon>Eukaryota</taxon>
        <taxon>Metazoa</taxon>
        <taxon>Ecdysozoa</taxon>
        <taxon>Arthropoda</taxon>
        <taxon>Chelicerata</taxon>
        <taxon>Arachnida</taxon>
        <taxon>Araneae</taxon>
        <taxon>Araneomorphae</taxon>
        <taxon>Entelegynae</taxon>
        <taxon>Araneoidea</taxon>
        <taxon>Araneidae</taxon>
        <taxon>Caerostris</taxon>
    </lineage>
</organism>
<dbReference type="AlphaFoldDB" id="A0AAV4XVM5"/>
<dbReference type="Proteomes" id="UP001054945">
    <property type="component" value="Unassembled WGS sequence"/>
</dbReference>
<evidence type="ECO:0000313" key="2">
    <source>
        <dbReference type="Proteomes" id="UP001054945"/>
    </source>
</evidence>
<accession>A0AAV4XVM5</accession>
<gene>
    <name evidence="1" type="ORF">CEXT_197811</name>
</gene>